<accession>A0A6M3ITM7</accession>
<dbReference type="EMBL" id="MT141967">
    <property type="protein sequence ID" value="QJA72642.1"/>
    <property type="molecule type" value="Genomic_DNA"/>
</dbReference>
<organism evidence="1">
    <name type="scientific">viral metagenome</name>
    <dbReference type="NCBI Taxonomy" id="1070528"/>
    <lineage>
        <taxon>unclassified sequences</taxon>
        <taxon>metagenomes</taxon>
        <taxon>organismal metagenomes</taxon>
    </lineage>
</organism>
<gene>
    <name evidence="2" type="ORF">MM415A02660_0014</name>
    <name evidence="1" type="ORF">MM415B01042_0031</name>
</gene>
<dbReference type="EMBL" id="MT141422">
    <property type="protein sequence ID" value="QJA60856.1"/>
    <property type="molecule type" value="Genomic_DNA"/>
</dbReference>
<dbReference type="AlphaFoldDB" id="A0A6M3ITM7"/>
<protein>
    <submittedName>
        <fullName evidence="1">Uncharacterized protein</fullName>
    </submittedName>
</protein>
<name>A0A6M3ITM7_9ZZZZ</name>
<sequence length="60" mass="7111">MEILLNLKRDSDNNYCDDLNISFYDGGEMVVIELEQMDRSISVEKRDFIKMCKSFILWGE</sequence>
<evidence type="ECO:0000313" key="2">
    <source>
        <dbReference type="EMBL" id="QJA72642.1"/>
    </source>
</evidence>
<proteinExistence type="predicted"/>
<evidence type="ECO:0000313" key="1">
    <source>
        <dbReference type="EMBL" id="QJA60856.1"/>
    </source>
</evidence>
<reference evidence="1" key="1">
    <citation type="submission" date="2020-03" db="EMBL/GenBank/DDBJ databases">
        <title>The deep terrestrial virosphere.</title>
        <authorList>
            <person name="Holmfeldt K."/>
            <person name="Nilsson E."/>
            <person name="Simone D."/>
            <person name="Lopez-Fernandez M."/>
            <person name="Wu X."/>
            <person name="de Brujin I."/>
            <person name="Lundin D."/>
            <person name="Andersson A."/>
            <person name="Bertilsson S."/>
            <person name="Dopson M."/>
        </authorList>
    </citation>
    <scope>NUCLEOTIDE SEQUENCE</scope>
    <source>
        <strain evidence="2">MM415A02660</strain>
        <strain evidence="1">MM415B01042</strain>
    </source>
</reference>